<sequence>MLIDTALALLMAANASSKLTQLVVEVPQGTSAILELAQVNKQPLELSAGKHVFKL</sequence>
<dbReference type="EMBL" id="BLAM01000056">
    <property type="protein sequence ID" value="GET05595.1"/>
    <property type="molecule type" value="Genomic_DNA"/>
</dbReference>
<protein>
    <submittedName>
        <fullName evidence="1">Uncharacterized protein</fullName>
    </submittedName>
</protein>
<organism evidence="1">
    <name type="scientific">Ligilactobacillus agilis</name>
    <dbReference type="NCBI Taxonomy" id="1601"/>
    <lineage>
        <taxon>Bacteria</taxon>
        <taxon>Bacillati</taxon>
        <taxon>Bacillota</taxon>
        <taxon>Bacilli</taxon>
        <taxon>Lactobacillales</taxon>
        <taxon>Lactobacillaceae</taxon>
        <taxon>Ligilactobacillus</taxon>
    </lineage>
</organism>
<evidence type="ECO:0000313" key="1">
    <source>
        <dbReference type="EMBL" id="GET05595.1"/>
    </source>
</evidence>
<dbReference type="AlphaFoldDB" id="A0A6F9XK66"/>
<gene>
    <name evidence="1" type="ORF">SY212_06250</name>
</gene>
<dbReference type="Proteomes" id="UP000494265">
    <property type="component" value="Unassembled WGS sequence"/>
</dbReference>
<reference evidence="1" key="1">
    <citation type="submission" date="2019-10" db="EMBL/GenBank/DDBJ databases">
        <title>Lactobacillus agilis SY212 Whole Genome Sequencing Project.</title>
        <authorList>
            <person name="Suzuki S."/>
            <person name="Endo A."/>
            <person name="Maeno S."/>
            <person name="Shiwa Y."/>
            <person name="Matsutani M."/>
            <person name="Kajikawa A."/>
        </authorList>
    </citation>
    <scope>NUCLEOTIDE SEQUENCE</scope>
    <source>
        <strain evidence="1">SY212</strain>
    </source>
</reference>
<name>A0A6F9XK66_9LACO</name>
<dbReference type="RefSeq" id="WP_204783345.1">
    <property type="nucleotide sequence ID" value="NZ_JACJJZ010000001.1"/>
</dbReference>
<proteinExistence type="predicted"/>
<comment type="caution">
    <text evidence="1">The sequence shown here is derived from an EMBL/GenBank/DDBJ whole genome shotgun (WGS) entry which is preliminary data.</text>
</comment>
<accession>A0A6F9XK66</accession>